<dbReference type="InParanoid" id="A7E5B3"/>
<dbReference type="HOGENOM" id="CLU_2672579_0_0_1"/>
<dbReference type="RefSeq" id="XP_001598399.1">
    <property type="nucleotide sequence ID" value="XM_001598349.1"/>
</dbReference>
<dbReference type="AlphaFoldDB" id="A7E5B3"/>
<dbReference type="EMBL" id="CH476621">
    <property type="protein sequence ID" value="EDN91085.1"/>
    <property type="molecule type" value="Genomic_DNA"/>
</dbReference>
<keyword evidence="2" id="KW-1185">Reference proteome</keyword>
<protein>
    <submittedName>
        <fullName evidence="1">Uncharacterized protein</fullName>
    </submittedName>
</protein>
<organism evidence="1 2">
    <name type="scientific">Sclerotinia sclerotiorum (strain ATCC 18683 / 1980 / Ss-1)</name>
    <name type="common">White mold</name>
    <name type="synonym">Whetzelinia sclerotiorum</name>
    <dbReference type="NCBI Taxonomy" id="665079"/>
    <lineage>
        <taxon>Eukaryota</taxon>
        <taxon>Fungi</taxon>
        <taxon>Dikarya</taxon>
        <taxon>Ascomycota</taxon>
        <taxon>Pezizomycotina</taxon>
        <taxon>Leotiomycetes</taxon>
        <taxon>Helotiales</taxon>
        <taxon>Sclerotiniaceae</taxon>
        <taxon>Sclerotinia</taxon>
    </lineage>
</organism>
<dbReference type="KEGG" id="ssl:SS1G_00487"/>
<dbReference type="GeneID" id="5494261"/>
<evidence type="ECO:0000313" key="1">
    <source>
        <dbReference type="EMBL" id="EDN91085.1"/>
    </source>
</evidence>
<evidence type="ECO:0000313" key="2">
    <source>
        <dbReference type="Proteomes" id="UP000001312"/>
    </source>
</evidence>
<name>A7E5B3_SCLS1</name>
<dbReference type="Proteomes" id="UP000001312">
    <property type="component" value="Unassembled WGS sequence"/>
</dbReference>
<accession>A7E5B3</accession>
<gene>
    <name evidence="1" type="ORF">SS1G_00487</name>
</gene>
<sequence>MDLEFNAKELMGYSDYALSLYGQVSNDSEESLVFCSTSAARIILQDHCIAMRKAFLVFTTANLHGSSAIYLLHRQ</sequence>
<reference evidence="2" key="1">
    <citation type="journal article" date="2011" name="PLoS Genet.">
        <title>Genomic analysis of the necrotrophic fungal pathogens Sclerotinia sclerotiorum and Botrytis cinerea.</title>
        <authorList>
            <person name="Amselem J."/>
            <person name="Cuomo C.A."/>
            <person name="van Kan J.A."/>
            <person name="Viaud M."/>
            <person name="Benito E.P."/>
            <person name="Couloux A."/>
            <person name="Coutinho P.M."/>
            <person name="de Vries R.P."/>
            <person name="Dyer P.S."/>
            <person name="Fillinger S."/>
            <person name="Fournier E."/>
            <person name="Gout L."/>
            <person name="Hahn M."/>
            <person name="Kohn L."/>
            <person name="Lapalu N."/>
            <person name="Plummer K.M."/>
            <person name="Pradier J.M."/>
            <person name="Quevillon E."/>
            <person name="Sharon A."/>
            <person name="Simon A."/>
            <person name="ten Have A."/>
            <person name="Tudzynski B."/>
            <person name="Tudzynski P."/>
            <person name="Wincker P."/>
            <person name="Andrew M."/>
            <person name="Anthouard V."/>
            <person name="Beever R.E."/>
            <person name="Beffa R."/>
            <person name="Benoit I."/>
            <person name="Bouzid O."/>
            <person name="Brault B."/>
            <person name="Chen Z."/>
            <person name="Choquer M."/>
            <person name="Collemare J."/>
            <person name="Cotton P."/>
            <person name="Danchin E.G."/>
            <person name="Da Silva C."/>
            <person name="Gautier A."/>
            <person name="Giraud C."/>
            <person name="Giraud T."/>
            <person name="Gonzalez C."/>
            <person name="Grossetete S."/>
            <person name="Guldener U."/>
            <person name="Henrissat B."/>
            <person name="Howlett B.J."/>
            <person name="Kodira C."/>
            <person name="Kretschmer M."/>
            <person name="Lappartient A."/>
            <person name="Leroch M."/>
            <person name="Levis C."/>
            <person name="Mauceli E."/>
            <person name="Neuveglise C."/>
            <person name="Oeser B."/>
            <person name="Pearson M."/>
            <person name="Poulain J."/>
            <person name="Poussereau N."/>
            <person name="Quesneville H."/>
            <person name="Rascle C."/>
            <person name="Schumacher J."/>
            <person name="Segurens B."/>
            <person name="Sexton A."/>
            <person name="Silva E."/>
            <person name="Sirven C."/>
            <person name="Soanes D.M."/>
            <person name="Talbot N.J."/>
            <person name="Templeton M."/>
            <person name="Yandava C."/>
            <person name="Yarden O."/>
            <person name="Zeng Q."/>
            <person name="Rollins J.A."/>
            <person name="Lebrun M.H."/>
            <person name="Dickman M."/>
        </authorList>
    </citation>
    <scope>NUCLEOTIDE SEQUENCE [LARGE SCALE GENOMIC DNA]</scope>
    <source>
        <strain evidence="2">ATCC 18683 / 1980 / Ss-1</strain>
    </source>
</reference>
<proteinExistence type="predicted"/>